<proteinExistence type="predicted"/>
<dbReference type="EMBL" id="SISG01000001">
    <property type="protein sequence ID" value="TBN56428.1"/>
    <property type="molecule type" value="Genomic_DNA"/>
</dbReference>
<comment type="caution">
    <text evidence="1">The sequence shown here is derived from an EMBL/GenBank/DDBJ whole genome shotgun (WGS) entry which is preliminary data.</text>
</comment>
<reference evidence="2" key="1">
    <citation type="submission" date="2019-02" db="EMBL/GenBank/DDBJ databases">
        <title>Glaciihabitans arcticus sp. nov., a psychrotolerant bacterium isolated from polar soil.</title>
        <authorList>
            <person name="Dahal R.H."/>
        </authorList>
    </citation>
    <scope>NUCLEOTIDE SEQUENCE [LARGE SCALE GENOMIC DNA]</scope>
    <source>
        <strain evidence="2">RP-3-7</strain>
    </source>
</reference>
<evidence type="ECO:0000313" key="2">
    <source>
        <dbReference type="Proteomes" id="UP000294194"/>
    </source>
</evidence>
<sequence>MKITVRRSGGFAGLTREWTVFVDSSSADSSEWMPLLSRLPWDDRPRLEPTPDRYVWIVRVSRRRITLPESRLEGPWRELVERVQARAD</sequence>
<dbReference type="Proteomes" id="UP000294194">
    <property type="component" value="Unassembled WGS sequence"/>
</dbReference>
<evidence type="ECO:0000313" key="1">
    <source>
        <dbReference type="EMBL" id="TBN56428.1"/>
    </source>
</evidence>
<dbReference type="AlphaFoldDB" id="A0A4Q9GS50"/>
<dbReference type="Pfam" id="PF20242">
    <property type="entry name" value="Emfourin"/>
    <property type="match status" value="1"/>
</dbReference>
<dbReference type="RefSeq" id="WP_130980538.1">
    <property type="nucleotide sequence ID" value="NZ_SISG01000001.1"/>
</dbReference>
<gene>
    <name evidence="1" type="ORF">EYE40_02885</name>
</gene>
<accession>A0A4Q9GS50</accession>
<dbReference type="InterPro" id="IPR049457">
    <property type="entry name" value="Emfourin"/>
</dbReference>
<name>A0A4Q9GS50_9MICO</name>
<organism evidence="1 2">
    <name type="scientific">Glaciihabitans arcticus</name>
    <dbReference type="NCBI Taxonomy" id="2668039"/>
    <lineage>
        <taxon>Bacteria</taxon>
        <taxon>Bacillati</taxon>
        <taxon>Actinomycetota</taxon>
        <taxon>Actinomycetes</taxon>
        <taxon>Micrococcales</taxon>
        <taxon>Microbacteriaceae</taxon>
        <taxon>Glaciihabitans</taxon>
    </lineage>
</organism>
<keyword evidence="2" id="KW-1185">Reference proteome</keyword>
<protein>
    <submittedName>
        <fullName evidence="1">Uncharacterized protein</fullName>
    </submittedName>
</protein>